<dbReference type="PANTHER" id="PTHR48090">
    <property type="entry name" value="UNDECAPRENYL-PHOSPHATE 4-DEOXY-4-FORMAMIDO-L-ARABINOSE TRANSFERASE-RELATED"/>
    <property type="match status" value="1"/>
</dbReference>
<dbReference type="AlphaFoldDB" id="A0A098E6P9"/>
<feature type="transmembrane region" description="Helical" evidence="1">
    <location>
        <begin position="221"/>
        <end position="251"/>
    </location>
</feature>
<dbReference type="InterPro" id="IPR029044">
    <property type="entry name" value="Nucleotide-diphossugar_trans"/>
</dbReference>
<accession>A0A098E6P9</accession>
<dbReference type="GO" id="GO:0016757">
    <property type="term" value="F:glycosyltransferase activity"/>
    <property type="evidence" value="ECO:0007669"/>
    <property type="project" value="UniProtKB-KW"/>
</dbReference>
<proteinExistence type="predicted"/>
<protein>
    <submittedName>
        <fullName evidence="4">Putative glycosyltransferase</fullName>
        <ecNumber evidence="4">2.4.1.-</ecNumber>
    </submittedName>
</protein>
<feature type="domain" description="Glycosyltransferase 2-like" evidence="2">
    <location>
        <begin position="5"/>
        <end position="167"/>
    </location>
</feature>
<keyword evidence="1" id="KW-1133">Transmembrane helix</keyword>
<feature type="transmembrane region" description="Helical" evidence="1">
    <location>
        <begin position="345"/>
        <end position="368"/>
    </location>
</feature>
<evidence type="ECO:0000313" key="4">
    <source>
        <dbReference type="EMBL" id="CEG11094.1"/>
    </source>
</evidence>
<dbReference type="SUPFAM" id="SSF53448">
    <property type="entry name" value="Nucleotide-diphospho-sugar transferases"/>
    <property type="match status" value="1"/>
</dbReference>
<dbReference type="Pfam" id="PF00535">
    <property type="entry name" value="Glycos_transf_2"/>
    <property type="match status" value="1"/>
</dbReference>
<dbReference type="FunFam" id="3.90.550.10:FF:000129">
    <property type="entry name" value="Glycosyltransferase family 2 protein"/>
    <property type="match status" value="1"/>
</dbReference>
<dbReference type="PANTHER" id="PTHR48090:SF7">
    <property type="entry name" value="RFBJ PROTEIN"/>
    <property type="match status" value="1"/>
</dbReference>
<evidence type="ECO:0000256" key="1">
    <source>
        <dbReference type="SAM" id="Phobius"/>
    </source>
</evidence>
<feature type="domain" description="Low-salt glycan biosynthesis hexosyltransferase Agl6 C-terminal transmembrane region" evidence="3">
    <location>
        <begin position="286"/>
        <end position="370"/>
    </location>
</feature>
<keyword evidence="1" id="KW-0812">Transmembrane</keyword>
<dbReference type="Pfam" id="PF26629">
    <property type="entry name" value="GT2_TM_C"/>
    <property type="match status" value="1"/>
</dbReference>
<name>A0A098E6P9_9ZZZZ</name>
<dbReference type="InterPro" id="IPR058718">
    <property type="entry name" value="Agl6_TM_C"/>
</dbReference>
<evidence type="ECO:0000259" key="2">
    <source>
        <dbReference type="Pfam" id="PF00535"/>
    </source>
</evidence>
<dbReference type="EC" id="2.4.1.-" evidence="4"/>
<keyword evidence="4" id="KW-0808">Transferase</keyword>
<feature type="transmembrane region" description="Helical" evidence="1">
    <location>
        <begin position="314"/>
        <end position="333"/>
    </location>
</feature>
<dbReference type="CDD" id="cd04179">
    <property type="entry name" value="DPM_DPG-synthase_like"/>
    <property type="match status" value="1"/>
</dbReference>
<keyword evidence="1" id="KW-0472">Membrane</keyword>
<dbReference type="InterPro" id="IPR001173">
    <property type="entry name" value="Glyco_trans_2-like"/>
</dbReference>
<reference evidence="4" key="1">
    <citation type="submission" date="2014-09" db="EMBL/GenBank/DDBJ databases">
        <authorList>
            <person name="Probst J Alexander"/>
        </authorList>
    </citation>
    <scope>NUCLEOTIDE SEQUENCE</scope>
</reference>
<dbReference type="InterPro" id="IPR050256">
    <property type="entry name" value="Glycosyltransferase_2"/>
</dbReference>
<keyword evidence="4" id="KW-0328">Glycosyltransferase</keyword>
<gene>
    <name evidence="4" type="ORF">MSIBF_A1140001</name>
</gene>
<evidence type="ECO:0000259" key="3">
    <source>
        <dbReference type="Pfam" id="PF26629"/>
    </source>
</evidence>
<sequence length="379" mass="42292">MVDVSVVMPCLNEEKTVGICVEKAIKVFKENNIDGEVIVTDNGSTDNSAEVAGKAGANVVVEKIKGYGSAYLKGLSEAKGKYIIVADSDNTYDLLEIPKFLSPLMNDHYDFVIGTRLKGKILPDAMPWLHKYIGNPILTKIFRIVFSANITDMYCGIRGFTREAMEKMDLRCVGMEFAPEMIIKALKNKLKMGEVPITLHPSIGREPKIHSFRDGWRALRLIFLFAPNWLFMIPGTIFFAFGLFLIFAILNGPLVIGSMQFDIHPMIFGAFLSILGLQTIIFGLQSKIYSRSAGLENESRTLKFIDKYFTLEKGTVIGLATSFIGIAILIYIFNTWLTVGFVQQIKLMLVGMTLTVLGIQIIFSSWFLRICSIKSGGYL</sequence>
<dbReference type="EMBL" id="CCXY01000018">
    <property type="protein sequence ID" value="CEG11094.1"/>
    <property type="molecule type" value="Genomic_DNA"/>
</dbReference>
<organism evidence="4">
    <name type="scientific">groundwater metagenome</name>
    <dbReference type="NCBI Taxonomy" id="717931"/>
    <lineage>
        <taxon>unclassified sequences</taxon>
        <taxon>metagenomes</taxon>
        <taxon>ecological metagenomes</taxon>
    </lineage>
</organism>
<feature type="transmembrane region" description="Helical" evidence="1">
    <location>
        <begin position="263"/>
        <end position="284"/>
    </location>
</feature>
<dbReference type="Gene3D" id="3.90.550.10">
    <property type="entry name" value="Spore Coat Polysaccharide Biosynthesis Protein SpsA, Chain A"/>
    <property type="match status" value="1"/>
</dbReference>